<organism evidence="2 3">
    <name type="scientific">Gracilibacillus xinjiangensis</name>
    <dbReference type="NCBI Taxonomy" id="1193282"/>
    <lineage>
        <taxon>Bacteria</taxon>
        <taxon>Bacillati</taxon>
        <taxon>Bacillota</taxon>
        <taxon>Bacilli</taxon>
        <taxon>Bacillales</taxon>
        <taxon>Bacillaceae</taxon>
        <taxon>Gracilibacillus</taxon>
    </lineage>
</organism>
<evidence type="ECO:0000256" key="1">
    <source>
        <dbReference type="SAM" id="Phobius"/>
    </source>
</evidence>
<dbReference type="RefSeq" id="WP_390252772.1">
    <property type="nucleotide sequence ID" value="NZ_JBHSDT010000008.1"/>
</dbReference>
<dbReference type="EMBL" id="JBHSDT010000008">
    <property type="protein sequence ID" value="MFC4404236.1"/>
    <property type="molecule type" value="Genomic_DNA"/>
</dbReference>
<keyword evidence="1" id="KW-0472">Membrane</keyword>
<feature type="transmembrane region" description="Helical" evidence="1">
    <location>
        <begin position="20"/>
        <end position="44"/>
    </location>
</feature>
<keyword evidence="3" id="KW-1185">Reference proteome</keyword>
<protein>
    <submittedName>
        <fullName evidence="2">YqhR family membrane protein</fullName>
    </submittedName>
</protein>
<feature type="transmembrane region" description="Helical" evidence="1">
    <location>
        <begin position="94"/>
        <end position="112"/>
    </location>
</feature>
<feature type="transmembrane region" description="Helical" evidence="1">
    <location>
        <begin position="132"/>
        <end position="153"/>
    </location>
</feature>
<name>A0ABV8X024_9BACI</name>
<keyword evidence="1" id="KW-0812">Transmembrane</keyword>
<proteinExistence type="predicted"/>
<dbReference type="Pfam" id="PF11085">
    <property type="entry name" value="YqhR"/>
    <property type="match status" value="1"/>
</dbReference>
<reference evidence="3" key="1">
    <citation type="journal article" date="2019" name="Int. J. Syst. Evol. Microbiol.">
        <title>The Global Catalogue of Microorganisms (GCM) 10K type strain sequencing project: providing services to taxonomists for standard genome sequencing and annotation.</title>
        <authorList>
            <consortium name="The Broad Institute Genomics Platform"/>
            <consortium name="The Broad Institute Genome Sequencing Center for Infectious Disease"/>
            <person name="Wu L."/>
            <person name="Ma J."/>
        </authorList>
    </citation>
    <scope>NUCLEOTIDE SEQUENCE [LARGE SCALE GENOMIC DNA]</scope>
    <source>
        <strain evidence="3">CCUG 37865</strain>
    </source>
</reference>
<feature type="transmembrane region" description="Helical" evidence="1">
    <location>
        <begin position="64"/>
        <end position="87"/>
    </location>
</feature>
<dbReference type="Proteomes" id="UP001595882">
    <property type="component" value="Unassembled WGS sequence"/>
</dbReference>
<comment type="caution">
    <text evidence="2">The sequence shown here is derived from an EMBL/GenBank/DDBJ whole genome shotgun (WGS) entry which is preliminary data.</text>
</comment>
<evidence type="ECO:0000313" key="2">
    <source>
        <dbReference type="EMBL" id="MFC4404236.1"/>
    </source>
</evidence>
<dbReference type="InterPro" id="IPR024563">
    <property type="entry name" value="YqhR"/>
</dbReference>
<evidence type="ECO:0000313" key="3">
    <source>
        <dbReference type="Proteomes" id="UP001595882"/>
    </source>
</evidence>
<accession>A0ABV8X024</accession>
<sequence length="163" mass="18849">MRYRKKNKEPIGQVMIPKVISIGFFGGFIWSLIASITAFFNFTSVSPKTFILRSWLQTEWTDHWLGQLISIIILSLLSILLALLYYVTFKKIQGIWAGIMIGFVLWFIAFWLLEPIFPNIPAFYMLDSDTVVTTLCLFILYSVFISYSISFAYSQQLKDENTG</sequence>
<keyword evidence="1" id="KW-1133">Transmembrane helix</keyword>
<gene>
    <name evidence="2" type="ORF">ACFOY7_14300</name>
</gene>